<protein>
    <submittedName>
        <fullName evidence="3">WD repeat-containing protein 92-like</fullName>
    </submittedName>
</protein>
<dbReference type="Proteomes" id="UP000515145">
    <property type="component" value="Chromosome 15"/>
</dbReference>
<keyword evidence="1" id="KW-0472">Membrane</keyword>
<dbReference type="InterPro" id="IPR015943">
    <property type="entry name" value="WD40/YVTN_repeat-like_dom_sf"/>
</dbReference>
<feature type="transmembrane region" description="Helical" evidence="1">
    <location>
        <begin position="69"/>
        <end position="94"/>
    </location>
</feature>
<dbReference type="Gene3D" id="2.130.10.10">
    <property type="entry name" value="YVTN repeat-like/Quinoprotein amine dehydrogenase"/>
    <property type="match status" value="1"/>
</dbReference>
<proteinExistence type="predicted"/>
<evidence type="ECO:0000256" key="1">
    <source>
        <dbReference type="SAM" id="Phobius"/>
    </source>
</evidence>
<keyword evidence="2" id="KW-1185">Reference proteome</keyword>
<dbReference type="GeneID" id="114447437"/>
<dbReference type="AlphaFoldDB" id="A0A6P7JR85"/>
<dbReference type="OrthoDB" id="8918981at2759"/>
<keyword evidence="1" id="KW-1133">Transmembrane helix</keyword>
<gene>
    <name evidence="3" type="primary">LOC114447437</name>
</gene>
<keyword evidence="1" id="KW-0812">Transmembrane</keyword>
<sequence>MEGETKRDCWTVAFGHAFNDQDCCVCAGYDNGDIKLFDLRNMSLRWETNIKNGASSHTAQLILALDLDFFTLVVVLFYGLTFSPLWLFLVILYFRPHG</sequence>
<evidence type="ECO:0000313" key="2">
    <source>
        <dbReference type="Proteomes" id="UP000515145"/>
    </source>
</evidence>
<organism evidence="2 3">
    <name type="scientific">Parambassis ranga</name>
    <name type="common">Indian glassy fish</name>
    <dbReference type="NCBI Taxonomy" id="210632"/>
    <lineage>
        <taxon>Eukaryota</taxon>
        <taxon>Metazoa</taxon>
        <taxon>Chordata</taxon>
        <taxon>Craniata</taxon>
        <taxon>Vertebrata</taxon>
        <taxon>Euteleostomi</taxon>
        <taxon>Actinopterygii</taxon>
        <taxon>Neopterygii</taxon>
        <taxon>Teleostei</taxon>
        <taxon>Neoteleostei</taxon>
        <taxon>Acanthomorphata</taxon>
        <taxon>Ovalentaria</taxon>
        <taxon>Ambassidae</taxon>
        <taxon>Parambassis</taxon>
    </lineage>
</organism>
<name>A0A6P7JR85_9TELE</name>
<dbReference type="RefSeq" id="XP_028279492.1">
    <property type="nucleotide sequence ID" value="XM_028423691.1"/>
</dbReference>
<evidence type="ECO:0000313" key="3">
    <source>
        <dbReference type="RefSeq" id="XP_028279492.1"/>
    </source>
</evidence>
<reference evidence="3" key="1">
    <citation type="submission" date="2025-08" db="UniProtKB">
        <authorList>
            <consortium name="RefSeq"/>
        </authorList>
    </citation>
    <scope>IDENTIFICATION</scope>
</reference>
<accession>A0A6P7JR85</accession>
<dbReference type="InParanoid" id="A0A6P7JR85"/>